<gene>
    <name evidence="1" type="ORF">CHRIB12_LOCUS12815</name>
</gene>
<dbReference type="AlphaFoldDB" id="A0A915ZBY5"/>
<dbReference type="OrthoDB" id="2392346at2759"/>
<dbReference type="EMBL" id="CAGKOT010000028">
    <property type="protein sequence ID" value="CAB5370839.1"/>
    <property type="molecule type" value="Genomic_DNA"/>
</dbReference>
<reference evidence="1" key="1">
    <citation type="submission" date="2020-05" db="EMBL/GenBank/DDBJ databases">
        <authorList>
            <person name="Rincon C."/>
            <person name="Sanders R I."/>
            <person name="Robbins C."/>
            <person name="Chaturvedi A."/>
        </authorList>
    </citation>
    <scope>NUCLEOTIDE SEQUENCE</scope>
    <source>
        <strain evidence="1">CHB12</strain>
    </source>
</reference>
<sequence length="71" mass="8085">MKHTELTLSKHPQVRSIIDPKTVICVCGKRFRNFKKRKLCIGLNDEKVKLYLRRVGFITTFGGAPPSEIVA</sequence>
<dbReference type="VEuPathDB" id="FungiDB:RhiirFUN_014055"/>
<protein>
    <submittedName>
        <fullName evidence="1">Uncharacterized protein</fullName>
    </submittedName>
</protein>
<proteinExistence type="predicted"/>
<comment type="caution">
    <text evidence="1">The sequence shown here is derived from an EMBL/GenBank/DDBJ whole genome shotgun (WGS) entry which is preliminary data.</text>
</comment>
<dbReference type="Proteomes" id="UP000684084">
    <property type="component" value="Unassembled WGS sequence"/>
</dbReference>
<accession>A0A915ZBY5</accession>
<evidence type="ECO:0000313" key="2">
    <source>
        <dbReference type="Proteomes" id="UP000684084"/>
    </source>
</evidence>
<name>A0A915ZBY5_9GLOM</name>
<organism evidence="1 2">
    <name type="scientific">Rhizophagus irregularis</name>
    <dbReference type="NCBI Taxonomy" id="588596"/>
    <lineage>
        <taxon>Eukaryota</taxon>
        <taxon>Fungi</taxon>
        <taxon>Fungi incertae sedis</taxon>
        <taxon>Mucoromycota</taxon>
        <taxon>Glomeromycotina</taxon>
        <taxon>Glomeromycetes</taxon>
        <taxon>Glomerales</taxon>
        <taxon>Glomeraceae</taxon>
        <taxon>Rhizophagus</taxon>
    </lineage>
</organism>
<evidence type="ECO:0000313" key="1">
    <source>
        <dbReference type="EMBL" id="CAB5370839.1"/>
    </source>
</evidence>